<accession>A0AAC9PSX0</accession>
<dbReference type="EMBL" id="CP016076">
    <property type="protein sequence ID" value="APU16024.1"/>
    <property type="molecule type" value="Genomic_DNA"/>
</dbReference>
<sequence>MRLDHQTATYLSYDGPHGGAAIPIALQAFAHYRSPAFADQINSPAARQLLWRHIGSEDEVPATGALRRELLADLNRLGAWPARPRKLVVANGAGNGAGNGVPPGEVALKVTGPLFKGTNLLTQAEGSDVLVAELRAALGKPKDIVTSDLPAIDGAPGGTLESFGILADVLNRYGAAEVFHRSVNFVPTLSALGFGDLDGAGDLFVDVSGLPMEESAFDDFVYSSMNTPHCVITEELATWVLDRL</sequence>
<dbReference type="Proteomes" id="UP000185511">
    <property type="component" value="Chromosome"/>
</dbReference>
<gene>
    <name evidence="1" type="ORF">UA74_19995</name>
</gene>
<evidence type="ECO:0000313" key="2">
    <source>
        <dbReference type="Proteomes" id="UP000185511"/>
    </source>
</evidence>
<reference evidence="2" key="1">
    <citation type="submission" date="2016-06" db="EMBL/GenBank/DDBJ databases">
        <title>Complete genome sequence of Actinoalloteichus fjordicus DSM 46855 (=ADI127-17), type strain of the new species Actinoalloteichus fjordicus.</title>
        <authorList>
            <person name="Ruckert C."/>
            <person name="Nouioui I."/>
            <person name="Willmese J."/>
            <person name="van Wezel G."/>
            <person name="Klenk H.-P."/>
            <person name="Kalinowski J."/>
            <person name="Zotchev S.B."/>
        </authorList>
    </citation>
    <scope>NUCLEOTIDE SEQUENCE [LARGE SCALE GENOMIC DNA]</scope>
    <source>
        <strain evidence="2">ADI127-7</strain>
    </source>
</reference>
<dbReference type="AlphaFoldDB" id="A0AAC9PSX0"/>
<name>A0AAC9PSX0_9PSEU</name>
<organism evidence="1 2">
    <name type="scientific">Actinoalloteichus fjordicus</name>
    <dbReference type="NCBI Taxonomy" id="1612552"/>
    <lineage>
        <taxon>Bacteria</taxon>
        <taxon>Bacillati</taxon>
        <taxon>Actinomycetota</taxon>
        <taxon>Actinomycetes</taxon>
        <taxon>Pseudonocardiales</taxon>
        <taxon>Pseudonocardiaceae</taxon>
        <taxon>Actinoalloteichus</taxon>
    </lineage>
</organism>
<evidence type="ECO:0000313" key="1">
    <source>
        <dbReference type="EMBL" id="APU16024.1"/>
    </source>
</evidence>
<protein>
    <submittedName>
        <fullName evidence="1">Uncharacterized protein</fullName>
    </submittedName>
</protein>
<keyword evidence="2" id="KW-1185">Reference proteome</keyword>
<proteinExistence type="predicted"/>
<dbReference type="KEGG" id="acad:UA74_19995"/>